<dbReference type="CDD" id="cd00586">
    <property type="entry name" value="4HBT"/>
    <property type="match status" value="1"/>
</dbReference>
<sequence length="143" mass="16171">MAAPRPTRDQFAAFRPIQTRWMDNDMYGHMNNVVHYSLFDTAVNGWLIEQGVLDPMTSDSYGLVVETGCRYFAEMQFPDVVHAGLRIARIGSSSVRFEVGLFRNDEPEAAAEGFFVHVYVDRATHRPVPIEGARRAAFETLCL</sequence>
<comment type="similarity">
    <text evidence="1">Belongs to the 4-hydroxybenzoyl-CoA thioesterase family.</text>
</comment>
<evidence type="ECO:0000313" key="3">
    <source>
        <dbReference type="EMBL" id="GGE46895.1"/>
    </source>
</evidence>
<dbReference type="PANTHER" id="PTHR31793:SF27">
    <property type="entry name" value="NOVEL THIOESTERASE SUPERFAMILY DOMAIN AND SAPOSIN A-TYPE DOMAIN CONTAINING PROTEIN (0610012H03RIK)"/>
    <property type="match status" value="1"/>
</dbReference>
<evidence type="ECO:0000313" key="4">
    <source>
        <dbReference type="Proteomes" id="UP000612855"/>
    </source>
</evidence>
<keyword evidence="4" id="KW-1185">Reference proteome</keyword>
<dbReference type="EMBL" id="BMFJ01000002">
    <property type="protein sequence ID" value="GGE46895.1"/>
    <property type="molecule type" value="Genomic_DNA"/>
</dbReference>
<dbReference type="Gene3D" id="3.10.129.10">
    <property type="entry name" value="Hotdog Thioesterase"/>
    <property type="match status" value="1"/>
</dbReference>
<evidence type="ECO:0000256" key="1">
    <source>
        <dbReference type="ARBA" id="ARBA00005953"/>
    </source>
</evidence>
<dbReference type="InterPro" id="IPR050563">
    <property type="entry name" value="4-hydroxybenzoyl-CoA_TE"/>
</dbReference>
<protein>
    <submittedName>
        <fullName evidence="3">Thioesterase</fullName>
    </submittedName>
</protein>
<proteinExistence type="inferred from homology"/>
<reference evidence="4" key="1">
    <citation type="journal article" date="2019" name="Int. J. Syst. Evol. Microbiol.">
        <title>The Global Catalogue of Microorganisms (GCM) 10K type strain sequencing project: providing services to taxonomists for standard genome sequencing and annotation.</title>
        <authorList>
            <consortium name="The Broad Institute Genomics Platform"/>
            <consortium name="The Broad Institute Genome Sequencing Center for Infectious Disease"/>
            <person name="Wu L."/>
            <person name="Ma J."/>
        </authorList>
    </citation>
    <scope>NUCLEOTIDE SEQUENCE [LARGE SCALE GENOMIC DNA]</scope>
    <source>
        <strain evidence="4">CGMCC 1.12664</strain>
    </source>
</reference>
<dbReference type="AlphaFoldDB" id="A0A917AGI4"/>
<organism evidence="3 4">
    <name type="scientific">Primorskyibacter flagellatus</name>
    <dbReference type="NCBI Taxonomy" id="1387277"/>
    <lineage>
        <taxon>Bacteria</taxon>
        <taxon>Pseudomonadati</taxon>
        <taxon>Pseudomonadota</taxon>
        <taxon>Alphaproteobacteria</taxon>
        <taxon>Rhodobacterales</taxon>
        <taxon>Roseobacteraceae</taxon>
        <taxon>Primorskyibacter</taxon>
    </lineage>
</organism>
<dbReference type="SUPFAM" id="SSF54637">
    <property type="entry name" value="Thioesterase/thiol ester dehydrase-isomerase"/>
    <property type="match status" value="1"/>
</dbReference>
<name>A0A917AGI4_9RHOB</name>
<evidence type="ECO:0000256" key="2">
    <source>
        <dbReference type="ARBA" id="ARBA00022801"/>
    </source>
</evidence>
<dbReference type="RefSeq" id="WP_188479360.1">
    <property type="nucleotide sequence ID" value="NZ_BMFJ01000002.1"/>
</dbReference>
<accession>A0A917AGI4</accession>
<comment type="caution">
    <text evidence="3">The sequence shown here is derived from an EMBL/GenBank/DDBJ whole genome shotgun (WGS) entry which is preliminary data.</text>
</comment>
<keyword evidence="2" id="KW-0378">Hydrolase</keyword>
<gene>
    <name evidence="3" type="ORF">GCM10011360_37650</name>
</gene>
<dbReference type="Proteomes" id="UP000612855">
    <property type="component" value="Unassembled WGS sequence"/>
</dbReference>
<dbReference type="Pfam" id="PF13279">
    <property type="entry name" value="4HBT_2"/>
    <property type="match status" value="1"/>
</dbReference>
<dbReference type="InterPro" id="IPR029069">
    <property type="entry name" value="HotDog_dom_sf"/>
</dbReference>
<dbReference type="GO" id="GO:0047617">
    <property type="term" value="F:fatty acyl-CoA hydrolase activity"/>
    <property type="evidence" value="ECO:0007669"/>
    <property type="project" value="TreeGrafter"/>
</dbReference>
<dbReference type="PANTHER" id="PTHR31793">
    <property type="entry name" value="4-HYDROXYBENZOYL-COA THIOESTERASE FAMILY MEMBER"/>
    <property type="match status" value="1"/>
</dbReference>